<dbReference type="SUPFAM" id="SSF54001">
    <property type="entry name" value="Cysteine proteinases"/>
    <property type="match status" value="1"/>
</dbReference>
<feature type="transmembrane region" description="Helical" evidence="1">
    <location>
        <begin position="60"/>
        <end position="92"/>
    </location>
</feature>
<evidence type="ECO:0000256" key="1">
    <source>
        <dbReference type="SAM" id="Phobius"/>
    </source>
</evidence>
<dbReference type="Pfam" id="PF13559">
    <property type="entry name" value="DUF4129"/>
    <property type="match status" value="1"/>
</dbReference>
<dbReference type="PANTHER" id="PTHR42736:SF1">
    <property type="entry name" value="PROTEIN-GLUTAMINE GAMMA-GLUTAMYLTRANSFERASE"/>
    <property type="match status" value="1"/>
</dbReference>
<protein>
    <submittedName>
        <fullName evidence="3">DUF3488 and transglutaminase-like domain-containing protein</fullName>
    </submittedName>
</protein>
<dbReference type="InterPro" id="IPR038765">
    <property type="entry name" value="Papain-like_cys_pep_sf"/>
</dbReference>
<feature type="transmembrane region" description="Helical" evidence="1">
    <location>
        <begin position="563"/>
        <end position="585"/>
    </location>
</feature>
<dbReference type="Proteomes" id="UP001300672">
    <property type="component" value="Chromosome"/>
</dbReference>
<keyword evidence="1" id="KW-0812">Transmembrane</keyword>
<reference evidence="3" key="1">
    <citation type="journal article" date="2023" name="Int. J. Mol. Sci.">
        <title>Metagenomics Revealed a New Genus 'Candidatus Thiocaldithrix dubininis' gen. nov., sp. nov. and a New Species 'Candidatus Thiothrix putei' sp. nov. in the Family Thiotrichaceae, Some Members of Which Have Traits of Both Na+- and H+-Motive Energetics.</title>
        <authorList>
            <person name="Ravin N.V."/>
            <person name="Muntyan M.S."/>
            <person name="Smolyakov D.D."/>
            <person name="Rudenko T.S."/>
            <person name="Beletsky A.V."/>
            <person name="Mardanov A.V."/>
            <person name="Grabovich M.Y."/>
        </authorList>
    </citation>
    <scope>NUCLEOTIDE SEQUENCE</scope>
    <source>
        <strain evidence="3">GKL-01</strain>
    </source>
</reference>
<evidence type="ECO:0000259" key="2">
    <source>
        <dbReference type="SMART" id="SM00460"/>
    </source>
</evidence>
<dbReference type="AlphaFoldDB" id="A0AA95H909"/>
<proteinExistence type="predicted"/>
<keyword evidence="1" id="KW-1133">Transmembrane helix</keyword>
<keyword evidence="1" id="KW-0472">Membrane</keyword>
<reference evidence="3" key="2">
    <citation type="submission" date="2023-04" db="EMBL/GenBank/DDBJ databases">
        <authorList>
            <person name="Beletskiy A.V."/>
            <person name="Mardanov A.V."/>
            <person name="Ravin N.V."/>
        </authorList>
    </citation>
    <scope>NUCLEOTIDE SEQUENCE</scope>
    <source>
        <strain evidence="3">GKL-01</strain>
    </source>
</reference>
<evidence type="ECO:0000313" key="3">
    <source>
        <dbReference type="EMBL" id="WGZ91059.1"/>
    </source>
</evidence>
<dbReference type="InterPro" id="IPR021878">
    <property type="entry name" value="TgpA_N"/>
</dbReference>
<dbReference type="SMART" id="SM00460">
    <property type="entry name" value="TGc"/>
    <property type="match status" value="1"/>
</dbReference>
<organism evidence="3">
    <name type="scientific">Candidatus Thiocaldithrix dubininis</name>
    <dbReference type="NCBI Taxonomy" id="3080823"/>
    <lineage>
        <taxon>Bacteria</taxon>
        <taxon>Pseudomonadati</taxon>
        <taxon>Pseudomonadota</taxon>
        <taxon>Gammaproteobacteria</taxon>
        <taxon>Thiotrichales</taxon>
        <taxon>Thiotrichaceae</taxon>
        <taxon>Candidatus Thiocaldithrix</taxon>
    </lineage>
</organism>
<accession>A0AA95H909</accession>
<sequence>MYKQVTYSGMLWLLAAQLIVMLPFALNLPFWLIPVMLFSAGWRLRVIKSGISQPSKSWKFGLVGVGIIGLLLSGLTFPSLEAMSALLLLGFAFKSLEVVQKRDALVVIFTGFFLIALQFLYNQSISAALYGMLCMAILTAALIGIQQTIAEYSAKQNLLFNLNTAVFMLLQCLPLMLIIFVFAPRFQPFWSIPLLSTSQAKTGMTDRIAPGDIENLSQSTELAFRVTFKDEPPKQQELYWRGLVLNYFDGQEWRQFAEQYELDDLKYQLKNHYALPADAIQPQGKAIHYEVVYEKTGQPWLFSLTPSITSNADLMTGADYRLMNSQPLQAPLLLHLTSYPEQALDLHLDPYLQQLALQLPAQGNPQTRVLVQQLRTQYPDDVAYIQAVLARYSQQQFTYTLRPPAMGKDSIDSFLFEAKRGFCAHYAGSFVFMLRAAGIPARIVAGYQGGEWNKENNYLAVHQYDAHAWTEAWLAGKGWIRIDPTATIAPTRIEQNLESAVQAEQSFLANQHFNIRKVAWLNNWRKQLDAIQYHWQRWVLGYDGESQMAFLQNVLGELSIGKIGLVIMGLFASLALLWLLALGLLKPKAHEALEQQLYRRFSQRLAKHGIQRSNGQTPQAFAQQAAQAIPQWQTAIHAFTQTYENLCYLPESDRPALLQALKLQLNALK</sequence>
<name>A0AA95H909_9GAMM</name>
<dbReference type="EMBL" id="CP124755">
    <property type="protein sequence ID" value="WGZ91059.1"/>
    <property type="molecule type" value="Genomic_DNA"/>
</dbReference>
<dbReference type="InterPro" id="IPR052901">
    <property type="entry name" value="Bact_TGase-like"/>
</dbReference>
<dbReference type="PANTHER" id="PTHR42736">
    <property type="entry name" value="PROTEIN-GLUTAMINE GAMMA-GLUTAMYLTRANSFERASE"/>
    <property type="match status" value="1"/>
</dbReference>
<feature type="domain" description="Transglutaminase-like" evidence="2">
    <location>
        <begin position="415"/>
        <end position="486"/>
    </location>
</feature>
<dbReference type="Pfam" id="PF01841">
    <property type="entry name" value="Transglut_core"/>
    <property type="match status" value="1"/>
</dbReference>
<dbReference type="Pfam" id="PF11992">
    <property type="entry name" value="TgpA_N"/>
    <property type="match status" value="1"/>
</dbReference>
<dbReference type="InterPro" id="IPR025403">
    <property type="entry name" value="TgpA-like_C"/>
</dbReference>
<feature type="transmembrane region" description="Helical" evidence="1">
    <location>
        <begin position="127"/>
        <end position="146"/>
    </location>
</feature>
<dbReference type="KEGG" id="tdu:QJT80_00985"/>
<feature type="transmembrane region" description="Helical" evidence="1">
    <location>
        <begin position="104"/>
        <end position="121"/>
    </location>
</feature>
<feature type="transmembrane region" description="Helical" evidence="1">
    <location>
        <begin position="12"/>
        <end position="40"/>
    </location>
</feature>
<feature type="transmembrane region" description="Helical" evidence="1">
    <location>
        <begin position="158"/>
        <end position="183"/>
    </location>
</feature>
<gene>
    <name evidence="3" type="ORF">QJT80_00985</name>
</gene>
<dbReference type="Gene3D" id="3.10.620.30">
    <property type="match status" value="1"/>
</dbReference>
<dbReference type="InterPro" id="IPR002931">
    <property type="entry name" value="Transglutaminase-like"/>
</dbReference>